<organism evidence="1">
    <name type="scientific">Lotus japonicus</name>
    <name type="common">Lotus corniculatus var. japonicus</name>
    <dbReference type="NCBI Taxonomy" id="34305"/>
    <lineage>
        <taxon>Eukaryota</taxon>
        <taxon>Viridiplantae</taxon>
        <taxon>Streptophyta</taxon>
        <taxon>Embryophyta</taxon>
        <taxon>Tracheophyta</taxon>
        <taxon>Spermatophyta</taxon>
        <taxon>Magnoliopsida</taxon>
        <taxon>eudicotyledons</taxon>
        <taxon>Gunneridae</taxon>
        <taxon>Pentapetalae</taxon>
        <taxon>rosids</taxon>
        <taxon>fabids</taxon>
        <taxon>Fabales</taxon>
        <taxon>Fabaceae</taxon>
        <taxon>Papilionoideae</taxon>
        <taxon>50 kb inversion clade</taxon>
        <taxon>NPAAA clade</taxon>
        <taxon>Hologalegina</taxon>
        <taxon>robinioid clade</taxon>
        <taxon>Loteae</taxon>
        <taxon>Lotus</taxon>
    </lineage>
</organism>
<evidence type="ECO:0000313" key="1">
    <source>
        <dbReference type="EMBL" id="AFK40882.1"/>
    </source>
</evidence>
<sequence length="57" mass="6734">MISLNQTYLLLQKPTILLLELMISSLRRRYLQISIETRKLKNKLSTPSQPHLKNNNQ</sequence>
<reference evidence="1" key="1">
    <citation type="submission" date="2012-05" db="EMBL/GenBank/DDBJ databases">
        <authorList>
            <person name="Krishnakumar V."/>
            <person name="Cheung F."/>
            <person name="Xiao Y."/>
            <person name="Chan A."/>
            <person name="Moskal W.A."/>
            <person name="Town C.D."/>
        </authorList>
    </citation>
    <scope>NUCLEOTIDE SEQUENCE</scope>
</reference>
<protein>
    <submittedName>
        <fullName evidence="1">Uncharacterized protein</fullName>
    </submittedName>
</protein>
<dbReference type="AlphaFoldDB" id="I3SKU0"/>
<proteinExistence type="evidence at transcript level"/>
<dbReference type="EMBL" id="BT141088">
    <property type="protein sequence ID" value="AFK40882.1"/>
    <property type="molecule type" value="mRNA"/>
</dbReference>
<accession>I3SKU0</accession>
<name>I3SKU0_LOTJA</name>